<dbReference type="EMBL" id="MT142518">
    <property type="protein sequence ID" value="QJA83793.1"/>
    <property type="molecule type" value="Genomic_DNA"/>
</dbReference>
<reference evidence="2" key="1">
    <citation type="submission" date="2020-03" db="EMBL/GenBank/DDBJ databases">
        <title>The deep terrestrial virosphere.</title>
        <authorList>
            <person name="Holmfeldt K."/>
            <person name="Nilsson E."/>
            <person name="Simone D."/>
            <person name="Lopez-Fernandez M."/>
            <person name="Wu X."/>
            <person name="de Brujin I."/>
            <person name="Lundin D."/>
            <person name="Andersson A."/>
            <person name="Bertilsson S."/>
            <person name="Dopson M."/>
        </authorList>
    </citation>
    <scope>NUCLEOTIDE SEQUENCE</scope>
    <source>
        <strain evidence="2">MM415A00252</strain>
        <strain evidence="1">MM415B00400</strain>
    </source>
</reference>
<evidence type="ECO:0000313" key="1">
    <source>
        <dbReference type="EMBL" id="QJA65374.1"/>
    </source>
</evidence>
<accession>A0A6M3KNZ0</accession>
<proteinExistence type="predicted"/>
<sequence>MATTYNIPTSSLGKIQRWYNAQKAAGRRVSPYELEAAYRGELGSLAGQQTTNRQITLNEAQAGEARRMNEINTGLTREQMAEAARMNEINTALSRERMAADATAQERALAQQSQLAEKQMAFNQAQAAAAEARAIRMEARQKEIDDYEKLTTQQRTDEDTRRYEQNRIDQAADRDAAKSMQMAASLTSVGGMAGLSLLFGKDASGASLGGDIGRGIGGGVKKGWNALFGSDPSPITDADYQSMGGPGGGLTQDISYDAWAKDPANAYLFGDTYAGDGYGLGSSDLDVSMWDWDPGTAASMWDYDYGTAASMWDYDYGTATSMWDYDYGMGAGDFSGLDYSSLVGSGLDWGSDWASGVDWGSIDWSGLF</sequence>
<name>A0A6M3KNZ0_9ZZZZ</name>
<gene>
    <name evidence="2" type="ORF">MM415A00252_0014</name>
    <name evidence="1" type="ORF">MM415B00400_0029</name>
</gene>
<dbReference type="AlphaFoldDB" id="A0A6M3KNZ0"/>
<evidence type="ECO:0000313" key="2">
    <source>
        <dbReference type="EMBL" id="QJA83793.1"/>
    </source>
</evidence>
<dbReference type="EMBL" id="MT141537">
    <property type="protein sequence ID" value="QJA65374.1"/>
    <property type="molecule type" value="Genomic_DNA"/>
</dbReference>
<organism evidence="2">
    <name type="scientific">viral metagenome</name>
    <dbReference type="NCBI Taxonomy" id="1070528"/>
    <lineage>
        <taxon>unclassified sequences</taxon>
        <taxon>metagenomes</taxon>
        <taxon>organismal metagenomes</taxon>
    </lineage>
</organism>
<protein>
    <submittedName>
        <fullName evidence="2">Uncharacterized protein</fullName>
    </submittedName>
</protein>